<name>A0A7C4THZ3_UNCW3</name>
<organism evidence="3">
    <name type="scientific">candidate division WOR-3 bacterium</name>
    <dbReference type="NCBI Taxonomy" id="2052148"/>
    <lineage>
        <taxon>Bacteria</taxon>
        <taxon>Bacteria division WOR-3</taxon>
    </lineage>
</organism>
<dbReference type="AlphaFoldDB" id="A0A7C4THZ3"/>
<protein>
    <submittedName>
        <fullName evidence="3">Zf-HC2 domain-containing protein</fullName>
    </submittedName>
</protein>
<feature type="transmembrane region" description="Helical" evidence="1">
    <location>
        <begin position="87"/>
        <end position="106"/>
    </location>
</feature>
<keyword evidence="1" id="KW-0812">Transmembrane</keyword>
<dbReference type="InterPro" id="IPR027383">
    <property type="entry name" value="Znf_put"/>
</dbReference>
<keyword evidence="1" id="KW-0472">Membrane</keyword>
<proteinExistence type="predicted"/>
<feature type="domain" description="Putative zinc-finger" evidence="2">
    <location>
        <begin position="3"/>
        <end position="37"/>
    </location>
</feature>
<dbReference type="EMBL" id="DTGZ01000176">
    <property type="protein sequence ID" value="HGV98505.1"/>
    <property type="molecule type" value="Genomic_DNA"/>
</dbReference>
<evidence type="ECO:0000313" key="3">
    <source>
        <dbReference type="EMBL" id="HGV98505.1"/>
    </source>
</evidence>
<comment type="caution">
    <text evidence="3">The sequence shown here is derived from an EMBL/GenBank/DDBJ whole genome shotgun (WGS) entry which is preliminary data.</text>
</comment>
<keyword evidence="1" id="KW-1133">Transmembrane helix</keyword>
<evidence type="ECO:0000259" key="2">
    <source>
        <dbReference type="Pfam" id="PF13490"/>
    </source>
</evidence>
<accession>A0A7C4THZ3</accession>
<dbReference type="Pfam" id="PF13490">
    <property type="entry name" value="zf-HC2"/>
    <property type="match status" value="1"/>
</dbReference>
<evidence type="ECO:0000256" key="1">
    <source>
        <dbReference type="SAM" id="Phobius"/>
    </source>
</evidence>
<reference evidence="3" key="1">
    <citation type="journal article" date="2020" name="mSystems">
        <title>Genome- and Community-Level Interaction Insights into Carbon Utilization and Element Cycling Functions of Hydrothermarchaeota in Hydrothermal Sediment.</title>
        <authorList>
            <person name="Zhou Z."/>
            <person name="Liu Y."/>
            <person name="Xu W."/>
            <person name="Pan J."/>
            <person name="Luo Z.H."/>
            <person name="Li M."/>
        </authorList>
    </citation>
    <scope>NUCLEOTIDE SEQUENCE [LARGE SCALE GENOMIC DNA]</scope>
    <source>
        <strain evidence="3">SpSt-774</strain>
    </source>
</reference>
<sequence length="151" mass="17435">MNCLDVQERIVDLLLGEVDPQEKAIILDHLARCPLCAEDYQFLSECISVCSCPDIEEADETYWENFLISVHERIVSAKTKSPFPYRIVIPIAASAIGILGVLYFLFKFGNKEVARRVDTETQNDLYQEVYELTPEEQKEFIKMVNEKYFGE</sequence>
<gene>
    <name evidence="3" type="ORF">ENV60_09460</name>
</gene>